<evidence type="ECO:0000256" key="1">
    <source>
        <dbReference type="SAM" id="MobiDB-lite"/>
    </source>
</evidence>
<dbReference type="Pfam" id="PF09994">
    <property type="entry name" value="T6SS_Tle1-like_cat"/>
    <property type="match status" value="2"/>
</dbReference>
<feature type="domain" description="T6SS Phospholipase effector Tle1-like catalytic" evidence="2">
    <location>
        <begin position="292"/>
        <end position="411"/>
    </location>
</feature>
<feature type="region of interest" description="Disordered" evidence="1">
    <location>
        <begin position="1"/>
        <end position="51"/>
    </location>
</feature>
<accession>A0A5Q0M7J6</accession>
<sequence length="703" mass="77841">MPSRCTSPTMTWTTRNTLRAWPTRKSRKAPNKRKEKQGDPNMSVQPIPAPLPGERRLSLKEQVQRAAAAGCVDRNDKASLCGSMIHVGIFFDGTNNNKKRDQLDVLAKDPNAHNKCSHSNVVVLHDAFREDRKNGYHRIYVPGVGTPFEEIGEKTETPDGKAKATGGDARINWALIQLLNAMHQSVVGELLVSDKDAGHLATHQPLHVDGSTSPNMPGKRVYFVGRATGLNAVPGGKLGELQKALQSKPPKKLLQVNLSVFGFSRGAAQARAFCHFLHHLLLKEKNGSYTLAEVPFRLQFLGLFDSVASVGLADSSPFWRGLGGWANGTLDIVPSVERTVHLCAAHEIRINFPLSTGRTSDNRYPPNCIEKVYPGAHSNVGGGYDPGCQGKAVGSRAKLLSQMPLLDMYNEARLSAVPLLSTAELLKVEGGKNTVADLEIDTESIDLFNAYRVWTARSRVGGGIEAAQHGHMQLYWRWRLLHMGQVVKLPSYQRANAQDRIDIRESDSDFASDAAAALLREKRESDLAPLSAGKSGLSAAQKDFLRIYAEFLTNASTTKLPAAVDRFFDEMVHDSHASFYMVGPVTAFDREEKIKQIKQKMEVTRGHIAWLKHTSATLTLPLNPEHQPPPPMDEARSLSDLERRVWEYQKTHPGEFPELTDADREQLLAMEDIVTSGAVRLVTNKTRRELGGHVRYRRVFDKS</sequence>
<feature type="domain" description="T6SS Phospholipase effector Tle1-like catalytic" evidence="2">
    <location>
        <begin position="89"/>
        <end position="282"/>
    </location>
</feature>
<reference evidence="3 4" key="1">
    <citation type="submission" date="2019-10" db="EMBL/GenBank/DDBJ databases">
        <title>Complete genome sequence of Variovorax paradoxus 5C-2.</title>
        <authorList>
            <person name="Gogoleva N.E."/>
            <person name="Balkin A.S."/>
        </authorList>
    </citation>
    <scope>NUCLEOTIDE SEQUENCE [LARGE SCALE GENOMIC DNA]</scope>
    <source>
        <strain evidence="3 4">5C-2</strain>
    </source>
</reference>
<dbReference type="PANTHER" id="PTHR33840">
    <property type="match status" value="1"/>
</dbReference>
<feature type="compositionally biased region" description="Basic residues" evidence="1">
    <location>
        <begin position="22"/>
        <end position="35"/>
    </location>
</feature>
<organism evidence="3 4">
    <name type="scientific">Variovorax paradoxus</name>
    <dbReference type="NCBI Taxonomy" id="34073"/>
    <lineage>
        <taxon>Bacteria</taxon>
        <taxon>Pseudomonadati</taxon>
        <taxon>Pseudomonadota</taxon>
        <taxon>Betaproteobacteria</taxon>
        <taxon>Burkholderiales</taxon>
        <taxon>Comamonadaceae</taxon>
        <taxon>Variovorax</taxon>
    </lineage>
</organism>
<gene>
    <name evidence="3" type="ORF">GFK26_17565</name>
</gene>
<dbReference type="Proteomes" id="UP000326780">
    <property type="component" value="Chromosome"/>
</dbReference>
<dbReference type="EMBL" id="CP045644">
    <property type="protein sequence ID" value="QFZ84445.1"/>
    <property type="molecule type" value="Genomic_DNA"/>
</dbReference>
<name>A0A5Q0M7J6_VARPD</name>
<feature type="compositionally biased region" description="Polar residues" evidence="1">
    <location>
        <begin position="1"/>
        <end position="17"/>
    </location>
</feature>
<dbReference type="AlphaFoldDB" id="A0A5Q0M7J6"/>
<evidence type="ECO:0000259" key="2">
    <source>
        <dbReference type="Pfam" id="PF09994"/>
    </source>
</evidence>
<dbReference type="InterPro" id="IPR018712">
    <property type="entry name" value="Tle1-like_cat"/>
</dbReference>
<evidence type="ECO:0000313" key="3">
    <source>
        <dbReference type="EMBL" id="QFZ84445.1"/>
    </source>
</evidence>
<evidence type="ECO:0000313" key="4">
    <source>
        <dbReference type="Proteomes" id="UP000326780"/>
    </source>
</evidence>
<proteinExistence type="predicted"/>
<protein>
    <recommendedName>
        <fullName evidence="2">T6SS Phospholipase effector Tle1-like catalytic domain-containing protein</fullName>
    </recommendedName>
</protein>
<dbReference type="PANTHER" id="PTHR33840:SF1">
    <property type="entry name" value="TLE1 PHOSPHOLIPASE DOMAIN-CONTAINING PROTEIN"/>
    <property type="match status" value="1"/>
</dbReference>